<dbReference type="CDD" id="cd01439">
    <property type="entry name" value="TCCD_inducible_PARP_like"/>
    <property type="match status" value="1"/>
</dbReference>
<dbReference type="GO" id="GO:0070212">
    <property type="term" value="P:protein poly-ADP-ribosylation"/>
    <property type="evidence" value="ECO:0007669"/>
    <property type="project" value="TreeGrafter"/>
</dbReference>
<dbReference type="Gene3D" id="3.90.228.10">
    <property type="match status" value="1"/>
</dbReference>
<evidence type="ECO:0000256" key="6">
    <source>
        <dbReference type="ARBA" id="ARBA00024347"/>
    </source>
</evidence>
<dbReference type="GO" id="GO:0003714">
    <property type="term" value="F:transcription corepressor activity"/>
    <property type="evidence" value="ECO:0007669"/>
    <property type="project" value="TreeGrafter"/>
</dbReference>
<keyword evidence="4 7" id="KW-0520">NAD</keyword>
<comment type="similarity">
    <text evidence="6">Belongs to the ARTD/PARP family.</text>
</comment>
<dbReference type="InterPro" id="IPR052056">
    <property type="entry name" value="Mono-ARTD/PARP"/>
</dbReference>
<evidence type="ECO:0000256" key="7">
    <source>
        <dbReference type="RuleBase" id="RU362114"/>
    </source>
</evidence>
<name>A0A9D3MQC4_ANGAN</name>
<dbReference type="InterPro" id="IPR002589">
    <property type="entry name" value="Macro_dom"/>
</dbReference>
<proteinExistence type="inferred from homology"/>
<accession>A0A9D3MQC4</accession>
<dbReference type="AlphaFoldDB" id="A0A9D3MQC4"/>
<dbReference type="EC" id="2.4.2.-" evidence="7"/>
<reference evidence="13" key="1">
    <citation type="submission" date="2021-01" db="EMBL/GenBank/DDBJ databases">
        <title>A chromosome-scale assembly of European eel, Anguilla anguilla.</title>
        <authorList>
            <person name="Henkel C."/>
            <person name="Jong-Raadsen S.A."/>
            <person name="Dufour S."/>
            <person name="Weltzien F.-A."/>
            <person name="Palstra A.P."/>
            <person name="Pelster B."/>
            <person name="Spaink H.P."/>
            <person name="Van Den Thillart G.E."/>
            <person name="Jansen H."/>
            <person name="Zahm M."/>
            <person name="Klopp C."/>
            <person name="Cedric C."/>
            <person name="Louis A."/>
            <person name="Berthelot C."/>
            <person name="Parey E."/>
            <person name="Roest Crollius H."/>
            <person name="Montfort J."/>
            <person name="Robinson-Rechavi M."/>
            <person name="Bucao C."/>
            <person name="Bouchez O."/>
            <person name="Gislard M."/>
            <person name="Lluch J."/>
            <person name="Milhes M."/>
            <person name="Lampietro C."/>
            <person name="Lopez Roques C."/>
            <person name="Donnadieu C."/>
            <person name="Braasch I."/>
            <person name="Desvignes T."/>
            <person name="Postlethwait J."/>
            <person name="Bobe J."/>
            <person name="Guiguen Y."/>
            <person name="Dirks R."/>
        </authorList>
    </citation>
    <scope>NUCLEOTIDE SEQUENCE</scope>
    <source>
        <strain evidence="13">Tag_6206</strain>
        <tissue evidence="13">Liver</tissue>
    </source>
</reference>
<dbReference type="PANTHER" id="PTHR14453:SF101">
    <property type="entry name" value="POLY [ADP-RIBOSE] POLYMERASE"/>
    <property type="match status" value="1"/>
</dbReference>
<dbReference type="Pfam" id="PF00644">
    <property type="entry name" value="PARP"/>
    <property type="match status" value="1"/>
</dbReference>
<keyword evidence="14" id="KW-1185">Reference proteome</keyword>
<evidence type="ECO:0000256" key="9">
    <source>
        <dbReference type="SAM" id="MobiDB-lite"/>
    </source>
</evidence>
<sequence>MVGQTMERAITNSMYKVLETCDRIKAQSVSFPALGTGYGNLSASQVANAMIDAISNFVFDKPKPSITTIHIVIFQPKMMSDFEHVMKKFKRVTPKLGMAAAMAAHRRPSSTSSNSSSSKTNSNIPTLSLGSASITFPVMVAEVYGVSVANLAQVKKCLDELVSEECTSQDVVDKHLHHLTEKETQDIIKASQRQQVRITMLQNKLTVSGKRDDVLSVVLQIKDSLQRAQERKDQEREERRIWQTVRWEVGGSDSWTGLEQRINYNLELAFHRKDKLYIYRHQKDSFIVDFEKMQQTDSRGQITRIKRTPLSDCETAIITTPPTWTKMDGKDLDIIVLSEKSNEYQKICKEFVQSCQVFAQKNGKNIEVVQIQRIQHQEQWRRYTVSKQALDKKYPKNNNEQFLYHGTTKDICQKINKNGFNRSFCGRNATAFGSGTYFAKEAYYSCDDQYSNPDENGHKYMYRARVLTGKPCLGLQGMREPSPVDPNDLQTGLHDCAVNNLQNPFIFVIFSDSGAYPEYLITFKTV</sequence>
<feature type="coiled-coil region" evidence="8">
    <location>
        <begin position="218"/>
        <end position="245"/>
    </location>
</feature>
<dbReference type="InterPro" id="IPR004170">
    <property type="entry name" value="WWE_dom"/>
</dbReference>
<dbReference type="PROSITE" id="PS51154">
    <property type="entry name" value="MACRO"/>
    <property type="match status" value="1"/>
</dbReference>
<organism evidence="13 14">
    <name type="scientific">Anguilla anguilla</name>
    <name type="common">European freshwater eel</name>
    <name type="synonym">Muraena anguilla</name>
    <dbReference type="NCBI Taxonomy" id="7936"/>
    <lineage>
        <taxon>Eukaryota</taxon>
        <taxon>Metazoa</taxon>
        <taxon>Chordata</taxon>
        <taxon>Craniata</taxon>
        <taxon>Vertebrata</taxon>
        <taxon>Euteleostomi</taxon>
        <taxon>Actinopterygii</taxon>
        <taxon>Neopterygii</taxon>
        <taxon>Teleostei</taxon>
        <taxon>Anguilliformes</taxon>
        <taxon>Anguillidae</taxon>
        <taxon>Anguilla</taxon>
    </lineage>
</organism>
<dbReference type="FunFam" id="3.90.228.10:FF:000008">
    <property type="entry name" value="Poly [ADP-ribose] polymerase"/>
    <property type="match status" value="1"/>
</dbReference>
<dbReference type="InterPro" id="IPR037197">
    <property type="entry name" value="WWE_dom_sf"/>
</dbReference>
<protein>
    <recommendedName>
        <fullName evidence="7">Poly [ADP-ribose] polymerase</fullName>
        <shortName evidence="7">PARP</shortName>
        <ecNumber evidence="7">2.4.2.-</ecNumber>
    </recommendedName>
</protein>
<dbReference type="Gene3D" id="3.40.220.10">
    <property type="entry name" value="Leucine Aminopeptidase, subunit E, domain 1"/>
    <property type="match status" value="1"/>
</dbReference>
<dbReference type="EMBL" id="JAFIRN010000003">
    <property type="protein sequence ID" value="KAG5852860.1"/>
    <property type="molecule type" value="Genomic_DNA"/>
</dbReference>
<evidence type="ECO:0000259" key="10">
    <source>
        <dbReference type="PROSITE" id="PS50918"/>
    </source>
</evidence>
<dbReference type="Proteomes" id="UP001044222">
    <property type="component" value="Unassembled WGS sequence"/>
</dbReference>
<keyword evidence="3 7" id="KW-0808">Transferase</keyword>
<dbReference type="GO" id="GO:0005634">
    <property type="term" value="C:nucleus"/>
    <property type="evidence" value="ECO:0007669"/>
    <property type="project" value="UniProtKB-SubCell"/>
</dbReference>
<keyword evidence="2 7" id="KW-0328">Glycosyltransferase</keyword>
<feature type="domain" description="PARP catalytic" evidence="11">
    <location>
        <begin position="318"/>
        <end position="526"/>
    </location>
</feature>
<dbReference type="Gene3D" id="3.30.720.50">
    <property type="match status" value="1"/>
</dbReference>
<evidence type="ECO:0000256" key="5">
    <source>
        <dbReference type="ARBA" id="ARBA00023242"/>
    </source>
</evidence>
<keyword evidence="5" id="KW-0539">Nucleus</keyword>
<evidence type="ECO:0000256" key="2">
    <source>
        <dbReference type="ARBA" id="ARBA00022676"/>
    </source>
</evidence>
<dbReference type="GO" id="GO:0003950">
    <property type="term" value="F:NAD+ poly-ADP-ribosyltransferase activity"/>
    <property type="evidence" value="ECO:0007669"/>
    <property type="project" value="UniProtKB-UniRule"/>
</dbReference>
<comment type="subcellular location">
    <subcellularLocation>
        <location evidence="1">Nucleus</location>
    </subcellularLocation>
</comment>
<dbReference type="InterPro" id="IPR012317">
    <property type="entry name" value="Poly(ADP-ribose)pol_cat_dom"/>
</dbReference>
<dbReference type="GO" id="GO:0010629">
    <property type="term" value="P:negative regulation of gene expression"/>
    <property type="evidence" value="ECO:0007669"/>
    <property type="project" value="TreeGrafter"/>
</dbReference>
<feature type="region of interest" description="Disordered" evidence="9">
    <location>
        <begin position="100"/>
        <end position="123"/>
    </location>
</feature>
<evidence type="ECO:0000259" key="11">
    <source>
        <dbReference type="PROSITE" id="PS51059"/>
    </source>
</evidence>
<gene>
    <name evidence="13" type="ORF">ANANG_G00067010</name>
</gene>
<feature type="domain" description="Macro" evidence="12">
    <location>
        <begin position="1"/>
        <end position="90"/>
    </location>
</feature>
<feature type="compositionally biased region" description="Low complexity" evidence="9">
    <location>
        <begin position="109"/>
        <end position="123"/>
    </location>
</feature>
<dbReference type="PANTHER" id="PTHR14453">
    <property type="entry name" value="PARP/ZINC FINGER CCCH TYPE DOMAIN CONTAINING PROTEIN"/>
    <property type="match status" value="1"/>
</dbReference>
<dbReference type="PROSITE" id="PS51059">
    <property type="entry name" value="PARP_CATALYTIC"/>
    <property type="match status" value="1"/>
</dbReference>
<dbReference type="GO" id="GO:1990404">
    <property type="term" value="F:NAD+-protein mono-ADP-ribosyltransferase activity"/>
    <property type="evidence" value="ECO:0007669"/>
    <property type="project" value="TreeGrafter"/>
</dbReference>
<evidence type="ECO:0000313" key="14">
    <source>
        <dbReference type="Proteomes" id="UP001044222"/>
    </source>
</evidence>
<dbReference type="GO" id="GO:0005737">
    <property type="term" value="C:cytoplasm"/>
    <property type="evidence" value="ECO:0007669"/>
    <property type="project" value="TreeGrafter"/>
</dbReference>
<evidence type="ECO:0000313" key="13">
    <source>
        <dbReference type="EMBL" id="KAG5852860.1"/>
    </source>
</evidence>
<dbReference type="SUPFAM" id="SSF117839">
    <property type="entry name" value="WWE domain"/>
    <property type="match status" value="1"/>
</dbReference>
<dbReference type="SUPFAM" id="SSF56399">
    <property type="entry name" value="ADP-ribosylation"/>
    <property type="match status" value="1"/>
</dbReference>
<comment type="caution">
    <text evidence="13">The sequence shown here is derived from an EMBL/GenBank/DDBJ whole genome shotgun (WGS) entry which is preliminary data.</text>
</comment>
<keyword evidence="8" id="KW-0175">Coiled coil</keyword>
<evidence type="ECO:0000259" key="12">
    <source>
        <dbReference type="PROSITE" id="PS51154"/>
    </source>
</evidence>
<evidence type="ECO:0000256" key="4">
    <source>
        <dbReference type="ARBA" id="ARBA00023027"/>
    </source>
</evidence>
<dbReference type="PROSITE" id="PS50918">
    <property type="entry name" value="WWE"/>
    <property type="match status" value="1"/>
</dbReference>
<evidence type="ECO:0000256" key="8">
    <source>
        <dbReference type="SAM" id="Coils"/>
    </source>
</evidence>
<dbReference type="SUPFAM" id="SSF52949">
    <property type="entry name" value="Macro domain-like"/>
    <property type="match status" value="1"/>
</dbReference>
<evidence type="ECO:0000256" key="3">
    <source>
        <dbReference type="ARBA" id="ARBA00022679"/>
    </source>
</evidence>
<feature type="domain" description="WWE" evidence="10">
    <location>
        <begin position="227"/>
        <end position="307"/>
    </location>
</feature>
<evidence type="ECO:0000256" key="1">
    <source>
        <dbReference type="ARBA" id="ARBA00004123"/>
    </source>
</evidence>
<dbReference type="InterPro" id="IPR043472">
    <property type="entry name" value="Macro_dom-like"/>
</dbReference>